<dbReference type="Pfam" id="PF20077">
    <property type="entry name" value="CcmD_alt"/>
    <property type="match status" value="1"/>
</dbReference>
<keyword evidence="1" id="KW-1133">Transmembrane helix</keyword>
<gene>
    <name evidence="3" type="ORF">KACHI17_01660</name>
</gene>
<keyword evidence="1" id="KW-0472">Membrane</keyword>
<feature type="transmembrane region" description="Helical" evidence="1">
    <location>
        <begin position="39"/>
        <end position="60"/>
    </location>
</feature>
<name>A0AAT9GF54_9BACT</name>
<evidence type="ECO:0000313" key="3">
    <source>
        <dbReference type="EMBL" id="BFG69285.1"/>
    </source>
</evidence>
<evidence type="ECO:0000256" key="1">
    <source>
        <dbReference type="SAM" id="Phobius"/>
    </source>
</evidence>
<evidence type="ECO:0000256" key="2">
    <source>
        <dbReference type="SAM" id="SignalP"/>
    </source>
</evidence>
<feature type="chain" id="PRO_5043479286" description="CcmD family protein" evidence="2">
    <location>
        <begin position="24"/>
        <end position="71"/>
    </location>
</feature>
<dbReference type="AlphaFoldDB" id="A0AAT9GF54"/>
<evidence type="ECO:0008006" key="4">
    <source>
        <dbReference type="Google" id="ProtNLM"/>
    </source>
</evidence>
<dbReference type="EMBL" id="AP029612">
    <property type="protein sequence ID" value="BFG69285.1"/>
    <property type="molecule type" value="Genomic_DNA"/>
</dbReference>
<proteinExistence type="predicted"/>
<keyword evidence="2" id="KW-0732">Signal</keyword>
<accession>A0AAT9GF54</accession>
<reference evidence="3" key="1">
    <citation type="submission" date="2024-02" db="EMBL/GenBank/DDBJ databases">
        <title>Sediminibacterium planktonica sp. nov. and Sediminibacterium longus sp. nov., isolated from surface lake and river water.</title>
        <authorList>
            <person name="Watanabe K."/>
            <person name="Takemine S."/>
            <person name="Ishii Y."/>
            <person name="Ogata Y."/>
            <person name="Shindo C."/>
            <person name="Suda W."/>
        </authorList>
    </citation>
    <scope>NUCLEOTIDE SEQUENCE</scope>
    <source>
        <strain evidence="3">KACHI17</strain>
    </source>
</reference>
<keyword evidence="1" id="KW-0812">Transmembrane</keyword>
<organism evidence="3">
    <name type="scientific">Sediminibacterium sp. KACHI17</name>
    <dbReference type="NCBI Taxonomy" id="1751071"/>
    <lineage>
        <taxon>Bacteria</taxon>
        <taxon>Pseudomonadati</taxon>
        <taxon>Bacteroidota</taxon>
        <taxon>Chitinophagia</taxon>
        <taxon>Chitinophagales</taxon>
        <taxon>Chitinophagaceae</taxon>
        <taxon>Sediminibacterium</taxon>
    </lineage>
</organism>
<feature type="signal peptide" evidence="2">
    <location>
        <begin position="1"/>
        <end position="23"/>
    </location>
</feature>
<protein>
    <recommendedName>
        <fullName evidence="4">CcmD family protein</fullName>
    </recommendedName>
</protein>
<sequence>MNKLLKTLYTFVAILIFNMAASAQEVAAETDVMRSNGKIYVVMAVVLTIIIGLFIYVASLDKKISKLEKKR</sequence>
<dbReference type="RefSeq" id="WP_353549613.1">
    <property type="nucleotide sequence ID" value="NZ_AP029612.1"/>
</dbReference>